<dbReference type="GO" id="GO:0005524">
    <property type="term" value="F:ATP binding"/>
    <property type="evidence" value="ECO:0007669"/>
    <property type="project" value="UniProtKB-KW"/>
</dbReference>
<proteinExistence type="predicted"/>
<keyword evidence="3" id="KW-0547">Nucleotide-binding</keyword>
<dbReference type="RefSeq" id="WP_268058415.1">
    <property type="nucleotide sequence ID" value="NZ_JAPOHA010000008.1"/>
</dbReference>
<dbReference type="SMART" id="SM00382">
    <property type="entry name" value="AAA"/>
    <property type="match status" value="1"/>
</dbReference>
<protein>
    <submittedName>
        <fullName evidence="10">ABC transporter ATP-binding protein</fullName>
    </submittedName>
</protein>
<feature type="transmembrane region" description="Helical" evidence="7">
    <location>
        <begin position="75"/>
        <end position="95"/>
    </location>
</feature>
<accession>A0ABT4BTX8</accession>
<dbReference type="PANTHER" id="PTHR43394">
    <property type="entry name" value="ATP-DEPENDENT PERMEASE MDL1, MITOCHONDRIAL"/>
    <property type="match status" value="1"/>
</dbReference>
<evidence type="ECO:0000256" key="5">
    <source>
        <dbReference type="ARBA" id="ARBA00022989"/>
    </source>
</evidence>
<reference evidence="10 11" key="1">
    <citation type="submission" date="2022-11" db="EMBL/GenBank/DDBJ databases">
        <authorList>
            <person name="Caiyu Z."/>
        </authorList>
    </citation>
    <scope>NUCLEOTIDE SEQUENCE [LARGE SCALE GENOMIC DNA]</scope>
    <source>
        <strain evidence="10 11">YR-4</strain>
    </source>
</reference>
<evidence type="ECO:0000256" key="7">
    <source>
        <dbReference type="SAM" id="Phobius"/>
    </source>
</evidence>
<gene>
    <name evidence="10" type="ORF">OUY18_08850</name>
</gene>
<feature type="transmembrane region" description="Helical" evidence="7">
    <location>
        <begin position="262"/>
        <end position="283"/>
    </location>
</feature>
<name>A0ABT4BTX8_9FIRM</name>
<keyword evidence="5 7" id="KW-1133">Transmembrane helix</keyword>
<dbReference type="InterPro" id="IPR039421">
    <property type="entry name" value="Type_1_exporter"/>
</dbReference>
<sequence>MKKKGFGVIWRFLKGSVWFFITALLFAMLNTAFNAVTPQIIRIAVDSVIGSRPMDLPEWLGRIFLIPKGSPAQSLPLFAAAILLVAVLSGICNYISRMGVAKGSEAFVKSLRDQLFGHIQRLPYAWHNQHQTGEIIQRCTSDVDVIRNFVSNQLLEVFRTTFLVILSISIMFSMNVKISLIALTFIPLVAAYSVIFYSKIAKRFRLADEAEGVLSSTVQENLTGVRVVRAFGRERYEIDRFDEHNNRFANLWIRLGRLLSTYWGIGDLITGLQILTVIFVGVLESVNGNLTLGEFLAFVSYNSTLIWPVRGLGRILSEMSKAGVSIDRVSYILDAEEEKDDPDAVEPPMNGDIAFHHINYSYEGQKPVLKDIDFTIPSGSTFAILGGTGSGKSTLMHLLDRLYELPPECGSITIGGVDIAKIKASWLRENIGMVLQEPFLFSRTIEENIRATRPGASLEEVRHAARIACVDDAVDDFANGYDTIVGERGVTLSGGQKQRVAIARMLMQKAPIMVFDDSLSAVDSETDAQIRAALKENLGKATVILISHRITTLMQADRILVLDDGAIAEFGTHEELIHHDGIYKSIYDIQMSSDDRSLLEKEESEWVMMNRNTAMPST</sequence>
<evidence type="ECO:0000313" key="10">
    <source>
        <dbReference type="EMBL" id="MCY1714363.1"/>
    </source>
</evidence>
<dbReference type="InterPro" id="IPR027417">
    <property type="entry name" value="P-loop_NTPase"/>
</dbReference>
<keyword evidence="6 7" id="KW-0472">Membrane</keyword>
<feature type="transmembrane region" description="Helical" evidence="7">
    <location>
        <begin position="12"/>
        <end position="33"/>
    </location>
</feature>
<comment type="caution">
    <text evidence="10">The sequence shown here is derived from an EMBL/GenBank/DDBJ whole genome shotgun (WGS) entry which is preliminary data.</text>
</comment>
<feature type="domain" description="ABC transmembrane type-1" evidence="9">
    <location>
        <begin position="21"/>
        <end position="321"/>
    </location>
</feature>
<dbReference type="Pfam" id="PF00664">
    <property type="entry name" value="ABC_membrane"/>
    <property type="match status" value="1"/>
</dbReference>
<feature type="transmembrane region" description="Helical" evidence="7">
    <location>
        <begin position="154"/>
        <end position="172"/>
    </location>
</feature>
<dbReference type="PROSITE" id="PS50929">
    <property type="entry name" value="ABC_TM1F"/>
    <property type="match status" value="1"/>
</dbReference>
<dbReference type="PROSITE" id="PS50893">
    <property type="entry name" value="ABC_TRANSPORTER_2"/>
    <property type="match status" value="1"/>
</dbReference>
<dbReference type="Gene3D" id="1.20.1560.10">
    <property type="entry name" value="ABC transporter type 1, transmembrane domain"/>
    <property type="match status" value="1"/>
</dbReference>
<dbReference type="InterPro" id="IPR011527">
    <property type="entry name" value="ABC1_TM_dom"/>
</dbReference>
<dbReference type="Gene3D" id="3.40.50.300">
    <property type="entry name" value="P-loop containing nucleotide triphosphate hydrolases"/>
    <property type="match status" value="1"/>
</dbReference>
<dbReference type="SUPFAM" id="SSF90123">
    <property type="entry name" value="ABC transporter transmembrane region"/>
    <property type="match status" value="1"/>
</dbReference>
<evidence type="ECO:0000259" key="8">
    <source>
        <dbReference type="PROSITE" id="PS50893"/>
    </source>
</evidence>
<feature type="transmembrane region" description="Helical" evidence="7">
    <location>
        <begin position="178"/>
        <end position="197"/>
    </location>
</feature>
<evidence type="ECO:0000256" key="4">
    <source>
        <dbReference type="ARBA" id="ARBA00022840"/>
    </source>
</evidence>
<feature type="domain" description="ABC transporter" evidence="8">
    <location>
        <begin position="353"/>
        <end position="589"/>
    </location>
</feature>
<evidence type="ECO:0000313" key="11">
    <source>
        <dbReference type="Proteomes" id="UP001082703"/>
    </source>
</evidence>
<keyword evidence="11" id="KW-1185">Reference proteome</keyword>
<organism evidence="10 11">
    <name type="scientific">Caproiciproducens galactitolivorans</name>
    <dbReference type="NCBI Taxonomy" id="642589"/>
    <lineage>
        <taxon>Bacteria</taxon>
        <taxon>Bacillati</taxon>
        <taxon>Bacillota</taxon>
        <taxon>Clostridia</taxon>
        <taxon>Eubacteriales</taxon>
        <taxon>Acutalibacteraceae</taxon>
        <taxon>Caproiciproducens</taxon>
    </lineage>
</organism>
<evidence type="ECO:0000256" key="3">
    <source>
        <dbReference type="ARBA" id="ARBA00022741"/>
    </source>
</evidence>
<dbReference type="Proteomes" id="UP001082703">
    <property type="component" value="Unassembled WGS sequence"/>
</dbReference>
<dbReference type="InterPro" id="IPR003593">
    <property type="entry name" value="AAA+_ATPase"/>
</dbReference>
<dbReference type="Pfam" id="PF00005">
    <property type="entry name" value="ABC_tran"/>
    <property type="match status" value="1"/>
</dbReference>
<evidence type="ECO:0000256" key="2">
    <source>
        <dbReference type="ARBA" id="ARBA00022692"/>
    </source>
</evidence>
<dbReference type="SUPFAM" id="SSF52540">
    <property type="entry name" value="P-loop containing nucleoside triphosphate hydrolases"/>
    <property type="match status" value="1"/>
</dbReference>
<dbReference type="EMBL" id="JAPOHA010000008">
    <property type="protein sequence ID" value="MCY1714363.1"/>
    <property type="molecule type" value="Genomic_DNA"/>
</dbReference>
<comment type="subcellular location">
    <subcellularLocation>
        <location evidence="1">Cell membrane</location>
        <topology evidence="1">Multi-pass membrane protein</topology>
    </subcellularLocation>
</comment>
<keyword evidence="2 7" id="KW-0812">Transmembrane</keyword>
<keyword evidence="4 10" id="KW-0067">ATP-binding</keyword>
<evidence type="ECO:0000259" key="9">
    <source>
        <dbReference type="PROSITE" id="PS50929"/>
    </source>
</evidence>
<dbReference type="CDD" id="cd18542">
    <property type="entry name" value="ABC_6TM_YknU_like"/>
    <property type="match status" value="1"/>
</dbReference>
<dbReference type="PROSITE" id="PS00211">
    <property type="entry name" value="ABC_TRANSPORTER_1"/>
    <property type="match status" value="1"/>
</dbReference>
<dbReference type="InterPro" id="IPR036640">
    <property type="entry name" value="ABC1_TM_sf"/>
</dbReference>
<evidence type="ECO:0000256" key="6">
    <source>
        <dbReference type="ARBA" id="ARBA00023136"/>
    </source>
</evidence>
<dbReference type="InterPro" id="IPR003439">
    <property type="entry name" value="ABC_transporter-like_ATP-bd"/>
</dbReference>
<dbReference type="PANTHER" id="PTHR43394:SF1">
    <property type="entry name" value="ATP-BINDING CASSETTE SUB-FAMILY B MEMBER 10, MITOCHONDRIAL"/>
    <property type="match status" value="1"/>
</dbReference>
<dbReference type="InterPro" id="IPR017871">
    <property type="entry name" value="ABC_transporter-like_CS"/>
</dbReference>
<evidence type="ECO:0000256" key="1">
    <source>
        <dbReference type="ARBA" id="ARBA00004651"/>
    </source>
</evidence>